<feature type="domain" description="PABC" evidence="2">
    <location>
        <begin position="153"/>
        <end position="218"/>
    </location>
</feature>
<feature type="compositionally biased region" description="Low complexity" evidence="1">
    <location>
        <begin position="115"/>
        <end position="127"/>
    </location>
</feature>
<comment type="caution">
    <text evidence="3">The sequence shown here is derived from an EMBL/GenBank/DDBJ whole genome shotgun (WGS) entry which is preliminary data.</text>
</comment>
<dbReference type="Proteomes" id="UP001143981">
    <property type="component" value="Unassembled WGS sequence"/>
</dbReference>
<dbReference type="Pfam" id="PF00658">
    <property type="entry name" value="MLLE"/>
    <property type="match status" value="1"/>
</dbReference>
<keyword evidence="4" id="KW-1185">Reference proteome</keyword>
<evidence type="ECO:0000256" key="1">
    <source>
        <dbReference type="SAM" id="MobiDB-lite"/>
    </source>
</evidence>
<dbReference type="InterPro" id="IPR002004">
    <property type="entry name" value="PABP_HYD_C"/>
</dbReference>
<feature type="compositionally biased region" description="Polar residues" evidence="1">
    <location>
        <begin position="99"/>
        <end position="110"/>
    </location>
</feature>
<dbReference type="EMBL" id="JANBOI010000407">
    <property type="protein sequence ID" value="KAJ1730780.1"/>
    <property type="molecule type" value="Genomic_DNA"/>
</dbReference>
<dbReference type="GO" id="GO:0003723">
    <property type="term" value="F:RNA binding"/>
    <property type="evidence" value="ECO:0007669"/>
    <property type="project" value="InterPro"/>
</dbReference>
<feature type="region of interest" description="Disordered" evidence="1">
    <location>
        <begin position="1"/>
        <end position="23"/>
    </location>
</feature>
<dbReference type="Gene3D" id="1.10.1900.10">
    <property type="entry name" value="c-terminal domain of poly(a) binding protein"/>
    <property type="match status" value="1"/>
</dbReference>
<feature type="compositionally biased region" description="Low complexity" evidence="1">
    <location>
        <begin position="1"/>
        <end position="22"/>
    </location>
</feature>
<dbReference type="AlphaFoldDB" id="A0A9W7Y7L9"/>
<reference evidence="3" key="1">
    <citation type="submission" date="2022-07" db="EMBL/GenBank/DDBJ databases">
        <title>Phylogenomic reconstructions and comparative analyses of Kickxellomycotina fungi.</title>
        <authorList>
            <person name="Reynolds N.K."/>
            <person name="Stajich J.E."/>
            <person name="Barry K."/>
            <person name="Grigoriev I.V."/>
            <person name="Crous P."/>
            <person name="Smith M.E."/>
        </authorList>
    </citation>
    <scope>NUCLEOTIDE SEQUENCE</scope>
    <source>
        <strain evidence="3">BCRC 34381</strain>
    </source>
</reference>
<evidence type="ECO:0000313" key="4">
    <source>
        <dbReference type="Proteomes" id="UP001143981"/>
    </source>
</evidence>
<accession>A0A9W7Y7L9</accession>
<organism evidence="3 4">
    <name type="scientific">Coemansia biformis</name>
    <dbReference type="NCBI Taxonomy" id="1286918"/>
    <lineage>
        <taxon>Eukaryota</taxon>
        <taxon>Fungi</taxon>
        <taxon>Fungi incertae sedis</taxon>
        <taxon>Zoopagomycota</taxon>
        <taxon>Kickxellomycotina</taxon>
        <taxon>Kickxellomycetes</taxon>
        <taxon>Kickxellales</taxon>
        <taxon>Kickxellaceae</taxon>
        <taxon>Coemansia</taxon>
    </lineage>
</organism>
<proteinExistence type="predicted"/>
<evidence type="ECO:0000259" key="2">
    <source>
        <dbReference type="Pfam" id="PF00658"/>
    </source>
</evidence>
<gene>
    <name evidence="3" type="ORF">LPJ61_002847</name>
</gene>
<name>A0A9W7Y7L9_9FUNG</name>
<dbReference type="SUPFAM" id="SSF63570">
    <property type="entry name" value="PABC (PABP) domain"/>
    <property type="match status" value="1"/>
</dbReference>
<feature type="region of interest" description="Disordered" evidence="1">
    <location>
        <begin position="99"/>
        <end position="141"/>
    </location>
</feature>
<protein>
    <recommendedName>
        <fullName evidence="2">PABC domain-containing protein</fullName>
    </recommendedName>
</protein>
<sequence>MPFPHAPSTSSPHSSDPLLDPTMLHNLSESSRTEILVQKLSLAVASNPDVDVRDASNIVDSFITRSVEDILALLSDPSLLVSEWDLEKRANMHLPFHQSSLGTPVNQDSSPAALPTDANGDAATGDPAPAPSGGGGISVPNYNTETEEYIEMLISKPESERKKKLGCKLFPLIKGMGYKDSTKLTVWILDHMGQDVRTLAYTLNDPAKLTQIIHEAQESITTARAA</sequence>
<evidence type="ECO:0000313" key="3">
    <source>
        <dbReference type="EMBL" id="KAJ1730780.1"/>
    </source>
</evidence>
<dbReference type="InterPro" id="IPR036053">
    <property type="entry name" value="PABP-dom"/>
</dbReference>
<dbReference type="OrthoDB" id="6159137at2759"/>